<evidence type="ECO:0000256" key="1">
    <source>
        <dbReference type="ARBA" id="ARBA00023015"/>
    </source>
</evidence>
<name>A0A4R6S6N5_9MICO</name>
<dbReference type="GO" id="GO:0003677">
    <property type="term" value="F:DNA binding"/>
    <property type="evidence" value="ECO:0007669"/>
    <property type="project" value="UniProtKB-KW"/>
</dbReference>
<proteinExistence type="predicted"/>
<organism evidence="5 6">
    <name type="scientific">Leucobacter luti</name>
    <dbReference type="NCBI Taxonomy" id="340320"/>
    <lineage>
        <taxon>Bacteria</taxon>
        <taxon>Bacillati</taxon>
        <taxon>Actinomycetota</taxon>
        <taxon>Actinomycetes</taxon>
        <taxon>Micrococcales</taxon>
        <taxon>Microbacteriaceae</taxon>
        <taxon>Leucobacter</taxon>
    </lineage>
</organism>
<dbReference type="EMBL" id="SNYA01000001">
    <property type="protein sequence ID" value="TDP95450.1"/>
    <property type="molecule type" value="Genomic_DNA"/>
</dbReference>
<evidence type="ECO:0000259" key="4">
    <source>
        <dbReference type="PROSITE" id="PS50043"/>
    </source>
</evidence>
<dbReference type="PROSITE" id="PS50043">
    <property type="entry name" value="HTH_LUXR_2"/>
    <property type="match status" value="1"/>
</dbReference>
<comment type="caution">
    <text evidence="5">The sequence shown here is derived from an EMBL/GenBank/DDBJ whole genome shotgun (WGS) entry which is preliminary data.</text>
</comment>
<dbReference type="Pfam" id="PF00196">
    <property type="entry name" value="GerE"/>
    <property type="match status" value="1"/>
</dbReference>
<sequence>MRKVLYQPRPHTVQVLRRYLLAGYDVELLSPRGNGGTSFLREFLTEIREHGHAALLLPEVGEERPLPSALLAALSEHGRAVPASAMSSPAELASHMERAYGGRPLTLLVDGPQALPPMLRAAVAHYRLVAPVQIALLTDRETPAAVRAPQAVSVHLPMLTLEELGAVLNGACGAPLDAQSVSRVYAKSAGLVKLALAISEVGIIEGQLKMIDGNWVAVQDLWSNRLLPIVRSYAQLEEPADVDALELLSVAGLVSATEALTLVGEAQLERLERSRVVSIEPSGTRHWVTVTPPILGEMYRHSRSPMRLARVAGRIEEVTSRRLGAQDPPQRQIRVSPVNPLLLRRVAAQRAATMHEAKSGWEEQPSGSTGVRYVQTMIDQHAPAQETLRVISAALDTEPAREDRAWLRIWQARVHAHQLGDLQRALAILDGETELAQYQGLIVAARIRLCSDLDVIPPDAEKQLADLNGLPLSVQAEMRRVLVGVHYVRGHLSLAEATLTEALGEGSAGPQDRLRVYEALIALEQGRYERAMRLATLGFERAKDELDGMMMRSFVYVLSLLIVVRGQGVSIAKYTELVAALGDVPVFPQGAYLGIRVCGILSVTASADELRGLVRALDRVDLPSSTLPGTSREWAEAKLAAADGEPGSAAQRCWDDALDLRRRGGYLAAAQAAVHSLQYRFDEVRAHLVTEWLSALESEQLSATLAFLRARAHGNATELQEVIPRLASTGQVGHAMQAYRDLRLLPSVRGNRELADQIAADWEKFSATLENSGLDLLQVVASEAKLTRREEEVARLIAAGLTNRQIQEALVLSIRTVENHVHRLMRKLRVSTRQEVADSVNSWLGHDSRELT</sequence>
<dbReference type="InterPro" id="IPR036388">
    <property type="entry name" value="WH-like_DNA-bd_sf"/>
</dbReference>
<evidence type="ECO:0000313" key="5">
    <source>
        <dbReference type="EMBL" id="TDP95450.1"/>
    </source>
</evidence>
<dbReference type="Gene3D" id="1.10.10.10">
    <property type="entry name" value="Winged helix-like DNA-binding domain superfamily/Winged helix DNA-binding domain"/>
    <property type="match status" value="1"/>
</dbReference>
<protein>
    <submittedName>
        <fullName evidence="5">Regulatory LuxR family protein</fullName>
    </submittedName>
</protein>
<evidence type="ECO:0000256" key="2">
    <source>
        <dbReference type="ARBA" id="ARBA00023125"/>
    </source>
</evidence>
<dbReference type="InterPro" id="IPR016032">
    <property type="entry name" value="Sig_transdc_resp-reg_C-effctor"/>
</dbReference>
<dbReference type="PANTHER" id="PTHR44688:SF16">
    <property type="entry name" value="DNA-BINDING TRANSCRIPTIONAL ACTIVATOR DEVR_DOSR"/>
    <property type="match status" value="1"/>
</dbReference>
<dbReference type="InterPro" id="IPR000792">
    <property type="entry name" value="Tscrpt_reg_LuxR_C"/>
</dbReference>
<dbReference type="SMART" id="SM00421">
    <property type="entry name" value="HTH_LUXR"/>
    <property type="match status" value="1"/>
</dbReference>
<dbReference type="SUPFAM" id="SSF46894">
    <property type="entry name" value="C-terminal effector domain of the bipartite response regulators"/>
    <property type="match status" value="1"/>
</dbReference>
<dbReference type="AlphaFoldDB" id="A0A4R6S6N5"/>
<dbReference type="PRINTS" id="PR00038">
    <property type="entry name" value="HTHLUXR"/>
</dbReference>
<dbReference type="GO" id="GO:0006355">
    <property type="term" value="P:regulation of DNA-templated transcription"/>
    <property type="evidence" value="ECO:0007669"/>
    <property type="project" value="InterPro"/>
</dbReference>
<keyword evidence="3" id="KW-0804">Transcription</keyword>
<evidence type="ECO:0000313" key="6">
    <source>
        <dbReference type="Proteomes" id="UP000295601"/>
    </source>
</evidence>
<keyword evidence="1" id="KW-0805">Transcription regulation</keyword>
<accession>A0A4R6S6N5</accession>
<dbReference type="PANTHER" id="PTHR44688">
    <property type="entry name" value="DNA-BINDING TRANSCRIPTIONAL ACTIVATOR DEVR_DOSR"/>
    <property type="match status" value="1"/>
</dbReference>
<dbReference type="Proteomes" id="UP000295601">
    <property type="component" value="Unassembled WGS sequence"/>
</dbReference>
<keyword evidence="6" id="KW-1185">Reference proteome</keyword>
<gene>
    <name evidence="5" type="ORF">EDF62_0139</name>
</gene>
<feature type="domain" description="HTH luxR-type" evidence="4">
    <location>
        <begin position="779"/>
        <end position="844"/>
    </location>
</feature>
<evidence type="ECO:0000256" key="3">
    <source>
        <dbReference type="ARBA" id="ARBA00023163"/>
    </source>
</evidence>
<keyword evidence="2" id="KW-0238">DNA-binding</keyword>
<reference evidence="5 6" key="1">
    <citation type="submission" date="2019-03" db="EMBL/GenBank/DDBJ databases">
        <title>Genomic analyses of the natural microbiome of Caenorhabditis elegans.</title>
        <authorList>
            <person name="Samuel B."/>
        </authorList>
    </citation>
    <scope>NUCLEOTIDE SEQUENCE [LARGE SCALE GENOMIC DNA]</scope>
    <source>
        <strain evidence="5 6">JUb18</strain>
    </source>
</reference>
<dbReference type="CDD" id="cd06170">
    <property type="entry name" value="LuxR_C_like"/>
    <property type="match status" value="1"/>
</dbReference>